<accession>A0ABT0R6C6</accession>
<dbReference type="EMBL" id="JAMGSI010000001">
    <property type="protein sequence ID" value="MCL6656689.1"/>
    <property type="molecule type" value="Genomic_DNA"/>
</dbReference>
<dbReference type="RefSeq" id="WP_215709531.1">
    <property type="nucleotide sequence ID" value="NZ_CP072027.1"/>
</dbReference>
<evidence type="ECO:0000313" key="1">
    <source>
        <dbReference type="EMBL" id="MCL6656689.1"/>
    </source>
</evidence>
<sequence>MPGEDAEVIVEVVFDDPLVYYNVEQASSIRLLSLLAAYLEYHPTTTLERHVLELAEQRILKQPSQSYMNFLREDEIQYLRNAWISSDAQEEANLL</sequence>
<dbReference type="GeneID" id="84023219"/>
<organism evidence="1 2">
    <name type="scientific">Akkermansia massiliensis</name>
    <dbReference type="NCBI Taxonomy" id="2927224"/>
    <lineage>
        <taxon>Bacteria</taxon>
        <taxon>Pseudomonadati</taxon>
        <taxon>Verrucomicrobiota</taxon>
        <taxon>Verrucomicrobiia</taxon>
        <taxon>Verrucomicrobiales</taxon>
        <taxon>Akkermansiaceae</taxon>
        <taxon>Akkermansia</taxon>
    </lineage>
</organism>
<comment type="caution">
    <text evidence="1">The sequence shown here is derived from an EMBL/GenBank/DDBJ whole genome shotgun (WGS) entry which is preliminary data.</text>
</comment>
<protein>
    <submittedName>
        <fullName evidence="1">Uncharacterized protein</fullName>
    </submittedName>
</protein>
<gene>
    <name evidence="1" type="ORF">M8N44_05070</name>
</gene>
<name>A0ABT0R6C6_9BACT</name>
<dbReference type="Proteomes" id="UP001202031">
    <property type="component" value="Unassembled WGS sequence"/>
</dbReference>
<reference evidence="1 2" key="1">
    <citation type="submission" date="2022-03" db="EMBL/GenBank/DDBJ databases">
        <title>Taxonomic description of new species and reclassification of some bacterial strains.</title>
        <authorList>
            <person name="Ndongo S."/>
        </authorList>
    </citation>
    <scope>NUCLEOTIDE SEQUENCE [LARGE SCALE GENOMIC DNA]</scope>
    <source>
        <strain evidence="1 2">Marseille-P6666</strain>
    </source>
</reference>
<evidence type="ECO:0000313" key="2">
    <source>
        <dbReference type="Proteomes" id="UP001202031"/>
    </source>
</evidence>
<keyword evidence="2" id="KW-1185">Reference proteome</keyword>
<proteinExistence type="predicted"/>